<proteinExistence type="predicted"/>
<protein>
    <submittedName>
        <fullName evidence="1">Uncharacterized protein</fullName>
    </submittedName>
</protein>
<evidence type="ECO:0000313" key="2">
    <source>
        <dbReference type="Proteomes" id="UP000018958"/>
    </source>
</evidence>
<accession>W2XPY1</accession>
<name>W2XPY1_PHYNI</name>
<dbReference type="AlphaFoldDB" id="W2XPY1"/>
<reference evidence="1 2" key="1">
    <citation type="submission" date="2013-11" db="EMBL/GenBank/DDBJ databases">
        <title>The Genome Sequence of Phytophthora parasitica CJ01A1.</title>
        <authorList>
            <consortium name="The Broad Institute Genomics Platform"/>
            <person name="Russ C."/>
            <person name="Tyler B."/>
            <person name="Panabieres F."/>
            <person name="Shan W."/>
            <person name="Tripathy S."/>
            <person name="Grunwald N."/>
            <person name="Machado M."/>
            <person name="Johnson C.S."/>
            <person name="Walker B."/>
            <person name="Young S.K."/>
            <person name="Zeng Q."/>
            <person name="Gargeya S."/>
            <person name="Fitzgerald M."/>
            <person name="Haas B."/>
            <person name="Abouelleil A."/>
            <person name="Allen A.W."/>
            <person name="Alvarado L."/>
            <person name="Arachchi H.M."/>
            <person name="Berlin A.M."/>
            <person name="Chapman S.B."/>
            <person name="Gainer-Dewar J."/>
            <person name="Goldberg J."/>
            <person name="Griggs A."/>
            <person name="Gujja S."/>
            <person name="Hansen M."/>
            <person name="Howarth C."/>
            <person name="Imamovic A."/>
            <person name="Ireland A."/>
            <person name="Larimer J."/>
            <person name="McCowan C."/>
            <person name="Murphy C."/>
            <person name="Pearson M."/>
            <person name="Poon T.W."/>
            <person name="Priest M."/>
            <person name="Roberts A."/>
            <person name="Saif S."/>
            <person name="Shea T."/>
            <person name="Sisk P."/>
            <person name="Sykes S."/>
            <person name="Wortman J."/>
            <person name="Nusbaum C."/>
            <person name="Birren B."/>
        </authorList>
    </citation>
    <scope>NUCLEOTIDE SEQUENCE [LARGE SCALE GENOMIC DNA]</scope>
    <source>
        <strain evidence="1 2">CJ01A1</strain>
    </source>
</reference>
<comment type="caution">
    <text evidence="1">The sequence shown here is derived from an EMBL/GenBank/DDBJ whole genome shotgun (WGS) entry which is preliminary data.</text>
</comment>
<organism evidence="1 2">
    <name type="scientific">Phytophthora nicotianae CJ01A1</name>
    <dbReference type="NCBI Taxonomy" id="1317063"/>
    <lineage>
        <taxon>Eukaryota</taxon>
        <taxon>Sar</taxon>
        <taxon>Stramenopiles</taxon>
        <taxon>Oomycota</taxon>
        <taxon>Peronosporomycetes</taxon>
        <taxon>Peronosporales</taxon>
        <taxon>Peronosporaceae</taxon>
        <taxon>Phytophthora</taxon>
    </lineage>
</organism>
<gene>
    <name evidence="1" type="ORF">F441_02557</name>
</gene>
<dbReference type="Proteomes" id="UP000018958">
    <property type="component" value="Unassembled WGS sequence"/>
</dbReference>
<evidence type="ECO:0000313" key="1">
    <source>
        <dbReference type="EMBL" id="ETP24453.1"/>
    </source>
</evidence>
<dbReference type="EMBL" id="ANIX01000533">
    <property type="protein sequence ID" value="ETP24453.1"/>
    <property type="molecule type" value="Genomic_DNA"/>
</dbReference>
<sequence length="165" mass="18362">MAITKAKDLDNFEATCIRPRETDRAGATAEVSLREVANELEAHWGSRFQATTPPPVYIVQLLRASATQVEQRMANLTRSARMAQDCVVGSLAAYEALHQEWTAFGERSQRDWAAFGQRLAAHKENLTSKQNAIDAFLGDLELIPIAEVVDPLPLIENIDDFEHAE</sequence>